<proteinExistence type="predicted"/>
<gene>
    <name evidence="2" type="ORF">SH1V18_43850</name>
</gene>
<reference evidence="2" key="1">
    <citation type="submission" date="2022-06" db="EMBL/GenBank/DDBJ databases">
        <title>Vallitalea longa sp. nov., an anaerobic bacterium isolated from marine sediment.</title>
        <authorList>
            <person name="Hirano S."/>
            <person name="Terahara T."/>
            <person name="Mori K."/>
            <person name="Hamada M."/>
            <person name="Matsumoto R."/>
            <person name="Kobayashi T."/>
        </authorList>
    </citation>
    <scope>NUCLEOTIDE SEQUENCE</scope>
    <source>
        <strain evidence="2">SH18-1</strain>
    </source>
</reference>
<keyword evidence="1" id="KW-0812">Transmembrane</keyword>
<sequence length="152" mass="18198">MKIKKVIISLILIFTILICGDYINYRQKKIIEVKTSLIEDIKSINNGKYLINEIIPFEWDQICIFEPYVGDKYIYEKIGKEYTTASNYLSYKLVDNHSGLHYDHLKKMVILKDGIVIYDENYDRLKLDFEDSFYFEDEVRHLYKNDNMISLQ</sequence>
<keyword evidence="1" id="KW-0472">Membrane</keyword>
<keyword evidence="3" id="KW-1185">Reference proteome</keyword>
<evidence type="ECO:0000313" key="3">
    <source>
        <dbReference type="Proteomes" id="UP001144256"/>
    </source>
</evidence>
<dbReference type="RefSeq" id="WP_281819241.1">
    <property type="nucleotide sequence ID" value="NZ_BRLB01000023.1"/>
</dbReference>
<organism evidence="2 3">
    <name type="scientific">Vallitalea longa</name>
    <dbReference type="NCBI Taxonomy" id="2936439"/>
    <lineage>
        <taxon>Bacteria</taxon>
        <taxon>Bacillati</taxon>
        <taxon>Bacillota</taxon>
        <taxon>Clostridia</taxon>
        <taxon>Lachnospirales</taxon>
        <taxon>Vallitaleaceae</taxon>
        <taxon>Vallitalea</taxon>
    </lineage>
</organism>
<protein>
    <submittedName>
        <fullName evidence="2">Uncharacterized protein</fullName>
    </submittedName>
</protein>
<dbReference type="EMBL" id="BRLB01000023">
    <property type="protein sequence ID" value="GKX31905.1"/>
    <property type="molecule type" value="Genomic_DNA"/>
</dbReference>
<dbReference type="Proteomes" id="UP001144256">
    <property type="component" value="Unassembled WGS sequence"/>
</dbReference>
<keyword evidence="1" id="KW-1133">Transmembrane helix</keyword>
<evidence type="ECO:0000256" key="1">
    <source>
        <dbReference type="SAM" id="Phobius"/>
    </source>
</evidence>
<dbReference type="AlphaFoldDB" id="A0A9W6DGR2"/>
<evidence type="ECO:0000313" key="2">
    <source>
        <dbReference type="EMBL" id="GKX31905.1"/>
    </source>
</evidence>
<accession>A0A9W6DGR2</accession>
<feature type="transmembrane region" description="Helical" evidence="1">
    <location>
        <begin position="6"/>
        <end position="25"/>
    </location>
</feature>
<name>A0A9W6DGR2_9FIRM</name>
<comment type="caution">
    <text evidence="2">The sequence shown here is derived from an EMBL/GenBank/DDBJ whole genome shotgun (WGS) entry which is preliminary data.</text>
</comment>